<name>A0A3R7QM18_PENVA</name>
<feature type="compositionally biased region" description="Polar residues" evidence="1">
    <location>
        <begin position="309"/>
        <end position="318"/>
    </location>
</feature>
<feature type="compositionally biased region" description="Low complexity" evidence="1">
    <location>
        <begin position="78"/>
        <end position="91"/>
    </location>
</feature>
<feature type="region of interest" description="Disordered" evidence="1">
    <location>
        <begin position="1"/>
        <end position="48"/>
    </location>
</feature>
<feature type="compositionally biased region" description="Basic and acidic residues" evidence="1">
    <location>
        <begin position="298"/>
        <end position="308"/>
    </location>
</feature>
<proteinExistence type="predicted"/>
<feature type="region of interest" description="Disordered" evidence="1">
    <location>
        <begin position="75"/>
        <end position="97"/>
    </location>
</feature>
<dbReference type="EMBL" id="QCYY01000697">
    <property type="protein sequence ID" value="ROT83377.1"/>
    <property type="molecule type" value="Genomic_DNA"/>
</dbReference>
<dbReference type="AlphaFoldDB" id="A0A3R7QM18"/>
<evidence type="ECO:0000313" key="2">
    <source>
        <dbReference type="EMBL" id="ROT83377.1"/>
    </source>
</evidence>
<feature type="compositionally biased region" description="Gly residues" evidence="1">
    <location>
        <begin position="150"/>
        <end position="159"/>
    </location>
</feature>
<gene>
    <name evidence="2" type="ORF">C7M84_023471</name>
</gene>
<organism evidence="2 3">
    <name type="scientific">Penaeus vannamei</name>
    <name type="common">Whiteleg shrimp</name>
    <name type="synonym">Litopenaeus vannamei</name>
    <dbReference type="NCBI Taxonomy" id="6689"/>
    <lineage>
        <taxon>Eukaryota</taxon>
        <taxon>Metazoa</taxon>
        <taxon>Ecdysozoa</taxon>
        <taxon>Arthropoda</taxon>
        <taxon>Crustacea</taxon>
        <taxon>Multicrustacea</taxon>
        <taxon>Malacostraca</taxon>
        <taxon>Eumalacostraca</taxon>
        <taxon>Eucarida</taxon>
        <taxon>Decapoda</taxon>
        <taxon>Dendrobranchiata</taxon>
        <taxon>Penaeoidea</taxon>
        <taxon>Penaeidae</taxon>
        <taxon>Penaeus</taxon>
    </lineage>
</organism>
<feature type="region of interest" description="Disordered" evidence="1">
    <location>
        <begin position="356"/>
        <end position="385"/>
    </location>
</feature>
<protein>
    <submittedName>
        <fullName evidence="2">Uncharacterized protein</fullName>
    </submittedName>
</protein>
<reference evidence="2 3" key="1">
    <citation type="submission" date="2018-04" db="EMBL/GenBank/DDBJ databases">
        <authorList>
            <person name="Zhang X."/>
            <person name="Yuan J."/>
            <person name="Li F."/>
            <person name="Xiang J."/>
        </authorList>
    </citation>
    <scope>NUCLEOTIDE SEQUENCE [LARGE SCALE GENOMIC DNA]</scope>
    <source>
        <tissue evidence="2">Muscle</tissue>
    </source>
</reference>
<reference evidence="2 3" key="2">
    <citation type="submission" date="2019-01" db="EMBL/GenBank/DDBJ databases">
        <title>The decoding of complex shrimp genome reveals the adaptation for benthos swimmer, frequently molting mechanism and breeding impact on genome.</title>
        <authorList>
            <person name="Sun Y."/>
            <person name="Gao Y."/>
            <person name="Yu Y."/>
        </authorList>
    </citation>
    <scope>NUCLEOTIDE SEQUENCE [LARGE SCALE GENOMIC DNA]</scope>
    <source>
        <tissue evidence="2">Muscle</tissue>
    </source>
</reference>
<feature type="region of interest" description="Disordered" evidence="1">
    <location>
        <begin position="130"/>
        <end position="324"/>
    </location>
</feature>
<dbReference type="Proteomes" id="UP000283509">
    <property type="component" value="Unassembled WGS sequence"/>
</dbReference>
<keyword evidence="3" id="KW-1185">Reference proteome</keyword>
<evidence type="ECO:0000256" key="1">
    <source>
        <dbReference type="SAM" id="MobiDB-lite"/>
    </source>
</evidence>
<feature type="compositionally biased region" description="Basic and acidic residues" evidence="1">
    <location>
        <begin position="232"/>
        <end position="249"/>
    </location>
</feature>
<feature type="compositionally biased region" description="Low complexity" evidence="1">
    <location>
        <begin position="130"/>
        <end position="145"/>
    </location>
</feature>
<evidence type="ECO:0000313" key="3">
    <source>
        <dbReference type="Proteomes" id="UP000283509"/>
    </source>
</evidence>
<feature type="compositionally biased region" description="Basic and acidic residues" evidence="1">
    <location>
        <begin position="197"/>
        <end position="206"/>
    </location>
</feature>
<accession>A0A3R7QM18</accession>
<comment type="caution">
    <text evidence="2">The sequence shown here is derived from an EMBL/GenBank/DDBJ whole genome shotgun (WGS) entry which is preliminary data.</text>
</comment>
<sequence length="385" mass="41928">MVSEANGDPPTPRHTPTLDNRPRDPSRCAYAPGRPPPPGRRADSPSDVDLMEVIKIPEVAGKRSLVEVLSQVVKLERSSSSSASEMTSRTTPEAPDIVTSRCRHPRHLVPTLCRACPRSQGGELPALVRAQPAAHHAQEHPQLPGHGHRPGGAGAGRGQQRGADQDLQDGLLVGARGRGGRGAAAAPSGGRGRGGHPRHDGGELEAHLGPARARVAGGHPGTQDLLGVQGVELRRRQVPEEEPRPREAEGGAPRTGRGQPEALVRERKPWTLRPLRSAKHKRDSRPPRKSSFSIFMRDSSKEQEKSAKENANASSPKLSRSKFRYPTVGVLSTKIQEIEEKIQEILHLEPVDIIMRENKPGRGPQPKDCRELQPQEVSERRQPRD</sequence>